<gene>
    <name evidence="1" type="ORF">ALC56_00145</name>
</gene>
<dbReference type="EMBL" id="KQ981163">
    <property type="protein sequence ID" value="KYN45402.1"/>
    <property type="molecule type" value="Genomic_DNA"/>
</dbReference>
<accession>A0A151K1E7</accession>
<proteinExistence type="predicted"/>
<dbReference type="Proteomes" id="UP000078541">
    <property type="component" value="Unassembled WGS sequence"/>
</dbReference>
<organism evidence="1 2">
    <name type="scientific">Trachymyrmex septentrionalis</name>
    <dbReference type="NCBI Taxonomy" id="34720"/>
    <lineage>
        <taxon>Eukaryota</taxon>
        <taxon>Metazoa</taxon>
        <taxon>Ecdysozoa</taxon>
        <taxon>Arthropoda</taxon>
        <taxon>Hexapoda</taxon>
        <taxon>Insecta</taxon>
        <taxon>Pterygota</taxon>
        <taxon>Neoptera</taxon>
        <taxon>Endopterygota</taxon>
        <taxon>Hymenoptera</taxon>
        <taxon>Apocrita</taxon>
        <taxon>Aculeata</taxon>
        <taxon>Formicoidea</taxon>
        <taxon>Formicidae</taxon>
        <taxon>Myrmicinae</taxon>
        <taxon>Trachymyrmex</taxon>
    </lineage>
</organism>
<evidence type="ECO:0000313" key="1">
    <source>
        <dbReference type="EMBL" id="KYN45402.1"/>
    </source>
</evidence>
<protein>
    <submittedName>
        <fullName evidence="1">Uncharacterized protein</fullName>
    </submittedName>
</protein>
<evidence type="ECO:0000313" key="2">
    <source>
        <dbReference type="Proteomes" id="UP000078541"/>
    </source>
</evidence>
<dbReference type="AlphaFoldDB" id="A0A151K1E7"/>
<keyword evidence="2" id="KW-1185">Reference proteome</keyword>
<name>A0A151K1E7_9HYME</name>
<sequence length="102" mass="11480">MKRPGAREDAREHVLLNYSRVTVNARGEGSGWFFNQPLKEITHRSKRLRIIIQCKEDIMESSKVVRPRSGGNSSDILRHCAVTCHALSRSSRARPARSLAPA</sequence>
<reference evidence="1 2" key="1">
    <citation type="submission" date="2016-03" db="EMBL/GenBank/DDBJ databases">
        <title>Trachymyrmex septentrionalis WGS genome.</title>
        <authorList>
            <person name="Nygaard S."/>
            <person name="Hu H."/>
            <person name="Boomsma J."/>
            <person name="Zhang G."/>
        </authorList>
    </citation>
    <scope>NUCLEOTIDE SEQUENCE [LARGE SCALE GENOMIC DNA]</scope>
    <source>
        <strain evidence="1">Tsep2-gDNA-1</strain>
        <tissue evidence="1">Whole body</tissue>
    </source>
</reference>